<evidence type="ECO:0000313" key="2">
    <source>
        <dbReference type="Proteomes" id="UP000501926"/>
    </source>
</evidence>
<gene>
    <name evidence="1" type="ORF">KsCSTR_49340</name>
</gene>
<organism evidence="1 2">
    <name type="scientific">Kuenenia stuttgartiensis</name>
    <dbReference type="NCBI Taxonomy" id="174633"/>
    <lineage>
        <taxon>Bacteria</taxon>
        <taxon>Pseudomonadati</taxon>
        <taxon>Planctomycetota</taxon>
        <taxon>Candidatus Brocadiia</taxon>
        <taxon>Candidatus Brocadiales</taxon>
        <taxon>Candidatus Brocadiaceae</taxon>
        <taxon>Candidatus Kuenenia</taxon>
    </lineage>
</organism>
<dbReference type="EMBL" id="CP049055">
    <property type="protein sequence ID" value="QII14311.1"/>
    <property type="molecule type" value="Genomic_DNA"/>
</dbReference>
<evidence type="ECO:0000313" key="1">
    <source>
        <dbReference type="EMBL" id="QII14311.1"/>
    </source>
</evidence>
<protein>
    <submittedName>
        <fullName evidence="1">Uncharacterized protein</fullName>
    </submittedName>
</protein>
<name>A0A6G7GXW9_KUEST</name>
<accession>A0A6G7GXW9</accession>
<dbReference type="Proteomes" id="UP000501926">
    <property type="component" value="Chromosome"/>
</dbReference>
<proteinExistence type="predicted"/>
<sequence>MKYLLKIWEAYSKQAQILILVIKENICVLKTVTLSLPTLFVQGV</sequence>
<dbReference type="AlphaFoldDB" id="A0A6G7GXW9"/>
<reference evidence="1 2" key="1">
    <citation type="submission" date="2020-02" db="EMBL/GenBank/DDBJ databases">
        <title>Newly sequenced genome of strain CSTR1 showed variability in Candidatus Kuenenia stuttgartiensis genomes.</title>
        <authorList>
            <person name="Ding C."/>
            <person name="Adrian L."/>
        </authorList>
    </citation>
    <scope>NUCLEOTIDE SEQUENCE [LARGE SCALE GENOMIC DNA]</scope>
    <source>
        <strain evidence="1 2">CSTR1</strain>
    </source>
</reference>